<proteinExistence type="predicted"/>
<dbReference type="AlphaFoldDB" id="A0A0E9SQT0"/>
<dbReference type="EMBL" id="GBXM01064911">
    <property type="protein sequence ID" value="JAH43666.1"/>
    <property type="molecule type" value="Transcribed_RNA"/>
</dbReference>
<sequence>MRIQILCNISRTVHTKTQKGLTSTQTRLHNFIPIGNAGDEN</sequence>
<reference evidence="1" key="1">
    <citation type="submission" date="2014-11" db="EMBL/GenBank/DDBJ databases">
        <authorList>
            <person name="Amaro Gonzalez C."/>
        </authorList>
    </citation>
    <scope>NUCLEOTIDE SEQUENCE</scope>
</reference>
<accession>A0A0E9SQT0</accession>
<organism evidence="1">
    <name type="scientific">Anguilla anguilla</name>
    <name type="common">European freshwater eel</name>
    <name type="synonym">Muraena anguilla</name>
    <dbReference type="NCBI Taxonomy" id="7936"/>
    <lineage>
        <taxon>Eukaryota</taxon>
        <taxon>Metazoa</taxon>
        <taxon>Chordata</taxon>
        <taxon>Craniata</taxon>
        <taxon>Vertebrata</taxon>
        <taxon>Euteleostomi</taxon>
        <taxon>Actinopterygii</taxon>
        <taxon>Neopterygii</taxon>
        <taxon>Teleostei</taxon>
        <taxon>Anguilliformes</taxon>
        <taxon>Anguillidae</taxon>
        <taxon>Anguilla</taxon>
    </lineage>
</organism>
<evidence type="ECO:0000313" key="1">
    <source>
        <dbReference type="EMBL" id="JAH43666.1"/>
    </source>
</evidence>
<protein>
    <submittedName>
        <fullName evidence="1">Uncharacterized protein</fullName>
    </submittedName>
</protein>
<name>A0A0E9SQT0_ANGAN</name>
<reference evidence="1" key="2">
    <citation type="journal article" date="2015" name="Fish Shellfish Immunol.">
        <title>Early steps in the European eel (Anguilla anguilla)-Vibrio vulnificus interaction in the gills: Role of the RtxA13 toxin.</title>
        <authorList>
            <person name="Callol A."/>
            <person name="Pajuelo D."/>
            <person name="Ebbesson L."/>
            <person name="Teles M."/>
            <person name="MacKenzie S."/>
            <person name="Amaro C."/>
        </authorList>
    </citation>
    <scope>NUCLEOTIDE SEQUENCE</scope>
</reference>